<feature type="region of interest" description="Disordered" evidence="1">
    <location>
        <begin position="1"/>
        <end position="44"/>
    </location>
</feature>
<evidence type="ECO:0000313" key="2">
    <source>
        <dbReference type="EnsemblPlants" id="OMERI09G14400.2"/>
    </source>
</evidence>
<reference evidence="2" key="1">
    <citation type="submission" date="2015-04" db="UniProtKB">
        <authorList>
            <consortium name="EnsemblPlants"/>
        </authorList>
    </citation>
    <scope>IDENTIFICATION</scope>
</reference>
<dbReference type="EnsemblPlants" id="OMERI09G14400.2">
    <property type="protein sequence ID" value="OMERI09G14400.2"/>
    <property type="gene ID" value="OMERI09G14400"/>
</dbReference>
<dbReference type="HOGENOM" id="CLU_2254453_0_0_1"/>
<reference evidence="2" key="2">
    <citation type="submission" date="2018-05" db="EMBL/GenBank/DDBJ databases">
        <title>OmerRS3 (Oryza meridionalis Reference Sequence Version 3).</title>
        <authorList>
            <person name="Zhang J."/>
            <person name="Kudrna D."/>
            <person name="Lee S."/>
            <person name="Talag J."/>
            <person name="Welchert J."/>
            <person name="Wing R.A."/>
        </authorList>
    </citation>
    <scope>NUCLEOTIDE SEQUENCE [LARGE SCALE GENOMIC DNA]</scope>
    <source>
        <strain evidence="2">cv. OR44</strain>
    </source>
</reference>
<protein>
    <submittedName>
        <fullName evidence="2">Uncharacterized protein</fullName>
    </submittedName>
</protein>
<evidence type="ECO:0000313" key="3">
    <source>
        <dbReference type="Proteomes" id="UP000008021"/>
    </source>
</evidence>
<sequence length="104" mass="11137">MEMRSRGESEKRRRGHAGGGRQDEGVGQARLPEAGGAARRRVGGAALHPPASILLVGGGGGMTRAVFLGATTYDVHRSIKNNEQPPTKEQMEALQDYINSKKQN</sequence>
<feature type="compositionally biased region" description="Basic and acidic residues" evidence="1">
    <location>
        <begin position="1"/>
        <end position="11"/>
    </location>
</feature>
<proteinExistence type="predicted"/>
<name>A0A0E0EUR5_9ORYZ</name>
<dbReference type="AlphaFoldDB" id="A0A0E0EUR5"/>
<dbReference type="Gramene" id="OMERI09G14400.2">
    <property type="protein sequence ID" value="OMERI09G14400.2"/>
    <property type="gene ID" value="OMERI09G14400"/>
</dbReference>
<evidence type="ECO:0000256" key="1">
    <source>
        <dbReference type="SAM" id="MobiDB-lite"/>
    </source>
</evidence>
<keyword evidence="3" id="KW-1185">Reference proteome</keyword>
<dbReference type="Proteomes" id="UP000008021">
    <property type="component" value="Chromosome 9"/>
</dbReference>
<organism evidence="2">
    <name type="scientific">Oryza meridionalis</name>
    <dbReference type="NCBI Taxonomy" id="40149"/>
    <lineage>
        <taxon>Eukaryota</taxon>
        <taxon>Viridiplantae</taxon>
        <taxon>Streptophyta</taxon>
        <taxon>Embryophyta</taxon>
        <taxon>Tracheophyta</taxon>
        <taxon>Spermatophyta</taxon>
        <taxon>Magnoliopsida</taxon>
        <taxon>Liliopsida</taxon>
        <taxon>Poales</taxon>
        <taxon>Poaceae</taxon>
        <taxon>BOP clade</taxon>
        <taxon>Oryzoideae</taxon>
        <taxon>Oryzeae</taxon>
        <taxon>Oryzinae</taxon>
        <taxon>Oryza</taxon>
    </lineage>
</organism>
<accession>A0A0E0EUR5</accession>